<name>A0A939IRM3_9ALTE</name>
<dbReference type="EMBL" id="JAFKCV010000353">
    <property type="protein sequence ID" value="MBN7828090.1"/>
    <property type="molecule type" value="Genomic_DNA"/>
</dbReference>
<evidence type="ECO:0000313" key="2">
    <source>
        <dbReference type="Proteomes" id="UP000664654"/>
    </source>
</evidence>
<sequence>PRWMQKVGLEWFYRFGQEPKRLFWRYIKHNPRFMLLGLRQLVLFWWQILCRKSRQS</sequence>
<dbReference type="AlphaFoldDB" id="A0A939IRM3"/>
<feature type="non-terminal residue" evidence="1">
    <location>
        <position position="1"/>
    </location>
</feature>
<evidence type="ECO:0000313" key="1">
    <source>
        <dbReference type="EMBL" id="MBN7828090.1"/>
    </source>
</evidence>
<keyword evidence="2" id="KW-1185">Reference proteome</keyword>
<dbReference type="Proteomes" id="UP000664654">
    <property type="component" value="Unassembled WGS sequence"/>
</dbReference>
<accession>A0A939IRM3</accession>
<gene>
    <name evidence="1" type="ORF">J0A66_22915</name>
</gene>
<organism evidence="1 2">
    <name type="scientific">Bowmanella dokdonensis</name>
    <dbReference type="NCBI Taxonomy" id="751969"/>
    <lineage>
        <taxon>Bacteria</taxon>
        <taxon>Pseudomonadati</taxon>
        <taxon>Pseudomonadota</taxon>
        <taxon>Gammaproteobacteria</taxon>
        <taxon>Alteromonadales</taxon>
        <taxon>Alteromonadaceae</taxon>
        <taxon>Bowmanella</taxon>
    </lineage>
</organism>
<dbReference type="InterPro" id="IPR004629">
    <property type="entry name" value="WecG_TagA_CpsF"/>
</dbReference>
<reference evidence="1" key="1">
    <citation type="submission" date="2021-03" db="EMBL/GenBank/DDBJ databases">
        <title>novel species isolated from a fishpond in China.</title>
        <authorList>
            <person name="Lu H."/>
            <person name="Cai Z."/>
        </authorList>
    </citation>
    <scope>NUCLEOTIDE SEQUENCE</scope>
    <source>
        <strain evidence="1">JCM 30855</strain>
    </source>
</reference>
<comment type="caution">
    <text evidence="1">The sequence shown here is derived from an EMBL/GenBank/DDBJ whole genome shotgun (WGS) entry which is preliminary data.</text>
</comment>
<dbReference type="Pfam" id="PF03808">
    <property type="entry name" value="Glyco_tran_WecG"/>
    <property type="match status" value="1"/>
</dbReference>
<dbReference type="GO" id="GO:0016740">
    <property type="term" value="F:transferase activity"/>
    <property type="evidence" value="ECO:0007669"/>
    <property type="project" value="InterPro"/>
</dbReference>
<protein>
    <submittedName>
        <fullName evidence="1">WecB/TagA/CpsF family glycosyltransferase</fullName>
    </submittedName>
</protein>
<proteinExistence type="predicted"/>